<reference evidence="3" key="1">
    <citation type="submission" date="2019-12" db="EMBL/GenBank/DDBJ databases">
        <title>An insight into the sialome of adult female Ixodes ricinus ticks feeding for 6 days.</title>
        <authorList>
            <person name="Perner J."/>
            <person name="Ribeiro J.M.C."/>
        </authorList>
    </citation>
    <scope>NUCLEOTIDE SEQUENCE</scope>
    <source>
        <strain evidence="3">Semi-engorged</strain>
        <tissue evidence="3">Salivary glands</tissue>
    </source>
</reference>
<dbReference type="AlphaFoldDB" id="A0A6B0UDX0"/>
<evidence type="ECO:0000256" key="2">
    <source>
        <dbReference type="SAM" id="SignalP"/>
    </source>
</evidence>
<feature type="compositionally biased region" description="Basic residues" evidence="1">
    <location>
        <begin position="42"/>
        <end position="55"/>
    </location>
</feature>
<keyword evidence="2" id="KW-0732">Signal</keyword>
<feature type="signal peptide" evidence="2">
    <location>
        <begin position="1"/>
        <end position="33"/>
    </location>
</feature>
<evidence type="ECO:0000313" key="3">
    <source>
        <dbReference type="EMBL" id="MXU87597.1"/>
    </source>
</evidence>
<feature type="chain" id="PRO_5025408897" evidence="2">
    <location>
        <begin position="34"/>
        <end position="97"/>
    </location>
</feature>
<name>A0A6B0UDX0_IXORI</name>
<organism evidence="3">
    <name type="scientific">Ixodes ricinus</name>
    <name type="common">Common tick</name>
    <name type="synonym">Acarus ricinus</name>
    <dbReference type="NCBI Taxonomy" id="34613"/>
    <lineage>
        <taxon>Eukaryota</taxon>
        <taxon>Metazoa</taxon>
        <taxon>Ecdysozoa</taxon>
        <taxon>Arthropoda</taxon>
        <taxon>Chelicerata</taxon>
        <taxon>Arachnida</taxon>
        <taxon>Acari</taxon>
        <taxon>Parasitiformes</taxon>
        <taxon>Ixodida</taxon>
        <taxon>Ixodoidea</taxon>
        <taxon>Ixodidae</taxon>
        <taxon>Ixodinae</taxon>
        <taxon>Ixodes</taxon>
    </lineage>
</organism>
<protein>
    <submittedName>
        <fullName evidence="3">Putative secreted protein</fullName>
    </submittedName>
</protein>
<evidence type="ECO:0000256" key="1">
    <source>
        <dbReference type="SAM" id="MobiDB-lite"/>
    </source>
</evidence>
<proteinExistence type="predicted"/>
<accession>A0A6B0UDX0</accession>
<dbReference type="EMBL" id="GIFC01005514">
    <property type="protein sequence ID" value="MXU87597.1"/>
    <property type="molecule type" value="Transcribed_RNA"/>
</dbReference>
<sequence length="97" mass="10249">MEQDAEGRLLALVVGPLLLLCLCLCSLLRCGGGRGSGASRGGGRHGQHQVARQRRRVGHVHEVQEAAHLDGGPRLCCAPVEVSGASVRLGRRAQRHA</sequence>
<feature type="region of interest" description="Disordered" evidence="1">
    <location>
        <begin position="34"/>
        <end position="55"/>
    </location>
</feature>